<evidence type="ECO:0000313" key="2">
    <source>
        <dbReference type="EMBL" id="KKL92005.1"/>
    </source>
</evidence>
<feature type="transmembrane region" description="Helical" evidence="1">
    <location>
        <begin position="21"/>
        <end position="41"/>
    </location>
</feature>
<reference evidence="2" key="1">
    <citation type="journal article" date="2015" name="Nature">
        <title>Complex archaea that bridge the gap between prokaryotes and eukaryotes.</title>
        <authorList>
            <person name="Spang A."/>
            <person name="Saw J.H."/>
            <person name="Jorgensen S.L."/>
            <person name="Zaremba-Niedzwiedzka K."/>
            <person name="Martijn J."/>
            <person name="Lind A.E."/>
            <person name="van Eijk R."/>
            <person name="Schleper C."/>
            <person name="Guy L."/>
            <person name="Ettema T.J."/>
        </authorList>
    </citation>
    <scope>NUCLEOTIDE SEQUENCE</scope>
</reference>
<organism evidence="2">
    <name type="scientific">marine sediment metagenome</name>
    <dbReference type="NCBI Taxonomy" id="412755"/>
    <lineage>
        <taxon>unclassified sequences</taxon>
        <taxon>metagenomes</taxon>
        <taxon>ecological metagenomes</taxon>
    </lineage>
</organism>
<comment type="caution">
    <text evidence="2">The sequence shown here is derived from an EMBL/GenBank/DDBJ whole genome shotgun (WGS) entry which is preliminary data.</text>
</comment>
<accession>A0A0F9IDX4</accession>
<name>A0A0F9IDX4_9ZZZZ</name>
<proteinExistence type="predicted"/>
<protein>
    <submittedName>
        <fullName evidence="2">Uncharacterized protein</fullName>
    </submittedName>
</protein>
<keyword evidence="1" id="KW-0472">Membrane</keyword>
<sequence length="86" mass="9821">NEIEDTKEVIKMKSFFSDLGLFNYILLVVVLSAIIVGVSIYNSVPHNPTIEDIQEQYTIDLDEAVKAKYEELKRKGLLVYRGGDDR</sequence>
<evidence type="ECO:0000256" key="1">
    <source>
        <dbReference type="SAM" id="Phobius"/>
    </source>
</evidence>
<feature type="non-terminal residue" evidence="2">
    <location>
        <position position="1"/>
    </location>
</feature>
<dbReference type="EMBL" id="LAZR01019583">
    <property type="protein sequence ID" value="KKL92005.1"/>
    <property type="molecule type" value="Genomic_DNA"/>
</dbReference>
<keyword evidence="1" id="KW-1133">Transmembrane helix</keyword>
<dbReference type="AlphaFoldDB" id="A0A0F9IDX4"/>
<keyword evidence="1" id="KW-0812">Transmembrane</keyword>
<gene>
    <name evidence="2" type="ORF">LCGC14_1888970</name>
</gene>